<gene>
    <name evidence="2" type="ORF">C4B25_00655</name>
</gene>
<sequence length="84" mass="9583">MKTQMPVWLFAITLIIFIIIGIAGIVMFFKTQSYKKSVLLRNETLPPLKQIKLKWYQNWGPVFGFLISVIMALGVMAVTGMFIS</sequence>
<feature type="transmembrane region" description="Helical" evidence="1">
    <location>
        <begin position="7"/>
        <end position="29"/>
    </location>
</feature>
<name>A0A4R0XTJ1_9MOLU</name>
<protein>
    <submittedName>
        <fullName evidence="2">Uncharacterized protein</fullName>
    </submittedName>
</protein>
<keyword evidence="1" id="KW-1133">Transmembrane helix</keyword>
<keyword evidence="1" id="KW-0812">Transmembrane</keyword>
<feature type="transmembrane region" description="Helical" evidence="1">
    <location>
        <begin position="62"/>
        <end position="83"/>
    </location>
</feature>
<evidence type="ECO:0000256" key="1">
    <source>
        <dbReference type="SAM" id="Phobius"/>
    </source>
</evidence>
<dbReference type="Proteomes" id="UP000291072">
    <property type="component" value="Unassembled WGS sequence"/>
</dbReference>
<dbReference type="EMBL" id="PSZP01000003">
    <property type="protein sequence ID" value="TCG11814.1"/>
    <property type="molecule type" value="Genomic_DNA"/>
</dbReference>
<evidence type="ECO:0000313" key="3">
    <source>
        <dbReference type="Proteomes" id="UP000291072"/>
    </source>
</evidence>
<keyword evidence="3" id="KW-1185">Reference proteome</keyword>
<organism evidence="2 3">
    <name type="scientific">Mycoplasma todarodis</name>
    <dbReference type="NCBI Taxonomy" id="1937191"/>
    <lineage>
        <taxon>Bacteria</taxon>
        <taxon>Bacillati</taxon>
        <taxon>Mycoplasmatota</taxon>
        <taxon>Mollicutes</taxon>
        <taxon>Mycoplasmataceae</taxon>
        <taxon>Mycoplasma</taxon>
    </lineage>
</organism>
<comment type="caution">
    <text evidence="2">The sequence shown here is derived from an EMBL/GenBank/DDBJ whole genome shotgun (WGS) entry which is preliminary data.</text>
</comment>
<accession>A0A4R0XTJ1</accession>
<reference evidence="2 3" key="1">
    <citation type="submission" date="2018-02" db="EMBL/GenBank/DDBJ databases">
        <title>Mycoplasma marinum and Mycoplasma todarodis sp. nov., moderately halophilic and psychrotolerant mycoplasmas isolated from cephalopods.</title>
        <authorList>
            <person name="Viver T."/>
        </authorList>
    </citation>
    <scope>NUCLEOTIDE SEQUENCE [LARGE SCALE GENOMIC DNA]</scope>
    <source>
        <strain evidence="2 3">5H</strain>
    </source>
</reference>
<proteinExistence type="predicted"/>
<evidence type="ECO:0000313" key="2">
    <source>
        <dbReference type="EMBL" id="TCG11814.1"/>
    </source>
</evidence>
<dbReference type="RefSeq" id="WP_131613135.1">
    <property type="nucleotide sequence ID" value="NZ_PSZP01000003.1"/>
</dbReference>
<dbReference type="AlphaFoldDB" id="A0A4R0XTJ1"/>
<keyword evidence="1" id="KW-0472">Membrane</keyword>